<proteinExistence type="predicted"/>
<reference evidence="2" key="2">
    <citation type="submission" date="2021-02" db="EMBL/GenBank/DDBJ databases">
        <authorList>
            <person name="Kimball J.A."/>
            <person name="Haas M.W."/>
            <person name="Macchietto M."/>
            <person name="Kono T."/>
            <person name="Duquette J."/>
            <person name="Shao M."/>
        </authorList>
    </citation>
    <scope>NUCLEOTIDE SEQUENCE</scope>
    <source>
        <tissue evidence="2">Fresh leaf tissue</tissue>
    </source>
</reference>
<organism evidence="2 3">
    <name type="scientific">Zizania palustris</name>
    <name type="common">Northern wild rice</name>
    <dbReference type="NCBI Taxonomy" id="103762"/>
    <lineage>
        <taxon>Eukaryota</taxon>
        <taxon>Viridiplantae</taxon>
        <taxon>Streptophyta</taxon>
        <taxon>Embryophyta</taxon>
        <taxon>Tracheophyta</taxon>
        <taxon>Spermatophyta</taxon>
        <taxon>Magnoliopsida</taxon>
        <taxon>Liliopsida</taxon>
        <taxon>Poales</taxon>
        <taxon>Poaceae</taxon>
        <taxon>BOP clade</taxon>
        <taxon>Oryzoideae</taxon>
        <taxon>Oryzeae</taxon>
        <taxon>Zizaniinae</taxon>
        <taxon>Zizania</taxon>
    </lineage>
</organism>
<feature type="region of interest" description="Disordered" evidence="1">
    <location>
        <begin position="1"/>
        <end position="110"/>
    </location>
</feature>
<feature type="compositionally biased region" description="Gly residues" evidence="1">
    <location>
        <begin position="49"/>
        <end position="67"/>
    </location>
</feature>
<evidence type="ECO:0000313" key="2">
    <source>
        <dbReference type="EMBL" id="KAG8050602.1"/>
    </source>
</evidence>
<comment type="caution">
    <text evidence="2">The sequence shown here is derived from an EMBL/GenBank/DDBJ whole genome shotgun (WGS) entry which is preliminary data.</text>
</comment>
<feature type="compositionally biased region" description="Polar residues" evidence="1">
    <location>
        <begin position="143"/>
        <end position="160"/>
    </location>
</feature>
<accession>A0A8J5RND5</accession>
<dbReference type="AlphaFoldDB" id="A0A8J5RND5"/>
<feature type="compositionally biased region" description="Low complexity" evidence="1">
    <location>
        <begin position="24"/>
        <end position="36"/>
    </location>
</feature>
<feature type="compositionally biased region" description="Low complexity" evidence="1">
    <location>
        <begin position="81"/>
        <end position="97"/>
    </location>
</feature>
<gene>
    <name evidence="2" type="ORF">GUJ93_ZPchr0009g268</name>
</gene>
<evidence type="ECO:0000256" key="1">
    <source>
        <dbReference type="SAM" id="MobiDB-lite"/>
    </source>
</evidence>
<reference evidence="2" key="1">
    <citation type="journal article" date="2021" name="bioRxiv">
        <title>Whole Genome Assembly and Annotation of Northern Wild Rice, Zizania palustris L., Supports a Whole Genome Duplication in the Zizania Genus.</title>
        <authorList>
            <person name="Haas M."/>
            <person name="Kono T."/>
            <person name="Macchietto M."/>
            <person name="Millas R."/>
            <person name="McGilp L."/>
            <person name="Shao M."/>
            <person name="Duquette J."/>
            <person name="Hirsch C.N."/>
            <person name="Kimball J."/>
        </authorList>
    </citation>
    <scope>NUCLEOTIDE SEQUENCE</scope>
    <source>
        <tissue evidence="2">Fresh leaf tissue</tissue>
    </source>
</reference>
<feature type="compositionally biased region" description="Polar residues" evidence="1">
    <location>
        <begin position="7"/>
        <end position="23"/>
    </location>
</feature>
<protein>
    <submittedName>
        <fullName evidence="2">Uncharacterized protein</fullName>
    </submittedName>
</protein>
<keyword evidence="3" id="KW-1185">Reference proteome</keyword>
<feature type="region of interest" description="Disordered" evidence="1">
    <location>
        <begin position="124"/>
        <end position="160"/>
    </location>
</feature>
<name>A0A8J5RND5_ZIZPA</name>
<evidence type="ECO:0000313" key="3">
    <source>
        <dbReference type="Proteomes" id="UP000729402"/>
    </source>
</evidence>
<dbReference type="Proteomes" id="UP000729402">
    <property type="component" value="Unassembled WGS sequence"/>
</dbReference>
<sequence length="306" mass="32618">MLIAEEVSQNKNKQPTSTDTALITTEGGSSTGTSSGARPDAAERTTSTNGGGRGGGRTFYGNGGRNGGRGHGRGRSGGRGNYNNGNNYNYGANNGNPNRPPFQQPPSNWAAYFPPWGAPWATGWRAPWTGATGPGASPRPSHQAYNAFSQPSTTSAPSTWDTSGLIQALHAASLQQPSNGEWFMDTGASTHMTNDQEGHTSSVHTKSGQICLGSAARTARAILVPLERAGFGIDQSHPATHHQARANRIRSCALASIRESHRFLRPNSIHLTQPERCYAHTEFCYGHILLSCYTHTTSPTKLHASH</sequence>
<dbReference type="EMBL" id="JAAALK010000289">
    <property type="protein sequence ID" value="KAG8050602.1"/>
    <property type="molecule type" value="Genomic_DNA"/>
</dbReference>